<dbReference type="PANTHER" id="PTHR19136:SF84">
    <property type="entry name" value="BIFUNCTIONAL IPC TRANSFERASE AND DIPP SYNTHASE"/>
    <property type="match status" value="1"/>
</dbReference>
<dbReference type="EC" id="2.7.7.74" evidence="4"/>
<feature type="domain" description="MobA-like NTP transferase" evidence="11">
    <location>
        <begin position="28"/>
        <end position="135"/>
    </location>
</feature>
<dbReference type="Proteomes" id="UP000013307">
    <property type="component" value="Chromosome"/>
</dbReference>
<comment type="catalytic activity">
    <reaction evidence="8">
        <text>CDP-1L-myo-inositol + 1D-myo-inositol 3-phosphate = bis(1L-myo-inositol) 3,1'-phosphate 1-phosphate + CMP + H(+)</text>
        <dbReference type="Rhea" id="RHEA:31327"/>
        <dbReference type="ChEBI" id="CHEBI:15378"/>
        <dbReference type="ChEBI" id="CHEBI:58401"/>
        <dbReference type="ChEBI" id="CHEBI:60377"/>
        <dbReference type="ChEBI" id="CHEBI:62573"/>
        <dbReference type="ChEBI" id="CHEBI:62576"/>
        <dbReference type="EC" id="2.7.8.34"/>
    </reaction>
</comment>
<evidence type="ECO:0000259" key="11">
    <source>
        <dbReference type="Pfam" id="PF12804"/>
    </source>
</evidence>
<dbReference type="GO" id="GO:0016779">
    <property type="term" value="F:nucleotidyltransferase activity"/>
    <property type="evidence" value="ECO:0007669"/>
    <property type="project" value="UniProtKB-KW"/>
</dbReference>
<accession>N0BK38</accession>
<dbReference type="InterPro" id="IPR053433">
    <property type="entry name" value="IPC_transferase/DIPP_synth"/>
</dbReference>
<evidence type="ECO:0000256" key="9">
    <source>
        <dbReference type="RuleBase" id="RU003750"/>
    </source>
</evidence>
<dbReference type="KEGG" id="ast:Asulf_00859"/>
<dbReference type="GO" id="GO:0016020">
    <property type="term" value="C:membrane"/>
    <property type="evidence" value="ECO:0007669"/>
    <property type="project" value="InterPro"/>
</dbReference>
<dbReference type="STRING" id="387631.Asulf_00859"/>
<dbReference type="Gene3D" id="3.90.550.10">
    <property type="entry name" value="Spore Coat Polysaccharide Biosynthesis Protein SpsA, Chain A"/>
    <property type="match status" value="1"/>
</dbReference>
<dbReference type="InterPro" id="IPR043130">
    <property type="entry name" value="CDP-OH_PTrfase_TM_dom"/>
</dbReference>
<keyword evidence="7 9" id="KW-0808">Transferase</keyword>
<evidence type="ECO:0000313" key="12">
    <source>
        <dbReference type="EMBL" id="AGK60866.1"/>
    </source>
</evidence>
<dbReference type="InterPro" id="IPR048254">
    <property type="entry name" value="CDP_ALCOHOL_P_TRANSF_CS"/>
</dbReference>
<protein>
    <recommendedName>
        <fullName evidence="6">Bifunctional IPC transferase and DIPP synthase</fullName>
        <ecNumber evidence="4">2.7.7.74</ecNumber>
        <ecNumber evidence="5">2.7.8.34</ecNumber>
    </recommendedName>
</protein>
<dbReference type="HOGENOM" id="CLU_643435_0_0_2"/>
<dbReference type="GeneID" id="15392500"/>
<comment type="similarity">
    <text evidence="3">In the N-terminal section; belongs to the MobA family.</text>
</comment>
<proteinExistence type="inferred from homology"/>
<feature type="transmembrane region" description="Helical" evidence="10">
    <location>
        <begin position="398"/>
        <end position="420"/>
    </location>
</feature>
<dbReference type="AlphaFoldDB" id="N0BK38"/>
<dbReference type="PANTHER" id="PTHR19136">
    <property type="entry name" value="MOLYBDENUM COFACTOR GUANYLYLTRANSFERASE"/>
    <property type="match status" value="1"/>
</dbReference>
<evidence type="ECO:0000256" key="2">
    <source>
        <dbReference type="ARBA" id="ARBA00006982"/>
    </source>
</evidence>
<feature type="transmembrane region" description="Helical" evidence="10">
    <location>
        <begin position="339"/>
        <end position="363"/>
    </location>
</feature>
<dbReference type="FunFam" id="1.20.120.1760:FF:000042">
    <property type="entry name" value="Bifunctional IPC transferase and DIPP synthase"/>
    <property type="match status" value="1"/>
</dbReference>
<dbReference type="Pfam" id="PF01066">
    <property type="entry name" value="CDP-OH_P_transf"/>
    <property type="match status" value="1"/>
</dbReference>
<name>N0BK38_9EURY</name>
<evidence type="ECO:0000256" key="5">
    <source>
        <dbReference type="ARBA" id="ARBA00013268"/>
    </source>
</evidence>
<dbReference type="eggNOG" id="arCOG00673">
    <property type="taxonomic scope" value="Archaea"/>
</dbReference>
<evidence type="ECO:0000256" key="8">
    <source>
        <dbReference type="ARBA" id="ARBA00049235"/>
    </source>
</evidence>
<keyword evidence="10" id="KW-0472">Membrane</keyword>
<keyword evidence="10" id="KW-0812">Transmembrane</keyword>
<dbReference type="GO" id="GO:0008654">
    <property type="term" value="P:phospholipid biosynthetic process"/>
    <property type="evidence" value="ECO:0007669"/>
    <property type="project" value="InterPro"/>
</dbReference>
<dbReference type="GO" id="GO:0016780">
    <property type="term" value="F:phosphotransferase activity, for other substituted phosphate groups"/>
    <property type="evidence" value="ECO:0007669"/>
    <property type="project" value="InterPro"/>
</dbReference>
<dbReference type="Pfam" id="PF12804">
    <property type="entry name" value="NTP_transf_3"/>
    <property type="match status" value="1"/>
</dbReference>
<reference evidence="12 13" key="1">
    <citation type="journal article" date="2013" name="Genome Announc.">
        <title>Complete Genome Sequence of the Thermophilic and Facultatively Chemolithoautotrophic Sulfate Reducer Archaeoglobus sulfaticallidus Strain PM70-1T.</title>
        <authorList>
            <person name="Stokke R."/>
            <person name="Hocking W.P."/>
            <person name="Steinsbu B.O."/>
            <person name="Steen I.H."/>
        </authorList>
    </citation>
    <scope>NUCLEOTIDE SEQUENCE [LARGE SCALE GENOMIC DNA]</scope>
    <source>
        <strain evidence="12">PM70-1</strain>
    </source>
</reference>
<dbReference type="NCBIfam" id="NF041135">
    <property type="entry name" value="IPPtranDIPPsyn_Thcocales"/>
    <property type="match status" value="1"/>
</dbReference>
<dbReference type="Gene3D" id="1.20.120.1760">
    <property type="match status" value="1"/>
</dbReference>
<evidence type="ECO:0000256" key="7">
    <source>
        <dbReference type="ARBA" id="ARBA00022679"/>
    </source>
</evidence>
<comment type="similarity">
    <text evidence="2">In the C-terminal section; belongs to the CDP-alcohol phosphatidyltransferase class-I family.</text>
</comment>
<evidence type="ECO:0000256" key="3">
    <source>
        <dbReference type="ARBA" id="ARBA00007897"/>
    </source>
</evidence>
<dbReference type="SUPFAM" id="SSF53448">
    <property type="entry name" value="Nucleotide-diphospho-sugar transferases"/>
    <property type="match status" value="1"/>
</dbReference>
<keyword evidence="10" id="KW-1133">Transmembrane helix</keyword>
<evidence type="ECO:0000256" key="10">
    <source>
        <dbReference type="SAM" id="Phobius"/>
    </source>
</evidence>
<comment type="similarity">
    <text evidence="9">Belongs to the CDP-alcohol phosphatidyltransferase class-I family.</text>
</comment>
<dbReference type="InterPro" id="IPR025877">
    <property type="entry name" value="MobA-like_NTP_Trfase"/>
</dbReference>
<evidence type="ECO:0000256" key="1">
    <source>
        <dbReference type="ARBA" id="ARBA00000729"/>
    </source>
</evidence>
<organism evidence="12 13">
    <name type="scientific">Archaeoglobus sulfaticallidus PM70-1</name>
    <dbReference type="NCBI Taxonomy" id="387631"/>
    <lineage>
        <taxon>Archaea</taxon>
        <taxon>Methanobacteriati</taxon>
        <taxon>Methanobacteriota</taxon>
        <taxon>Archaeoglobi</taxon>
        <taxon>Archaeoglobales</taxon>
        <taxon>Archaeoglobaceae</taxon>
        <taxon>Archaeoglobus</taxon>
    </lineage>
</organism>
<dbReference type="InterPro" id="IPR000462">
    <property type="entry name" value="CDP-OH_P_trans"/>
</dbReference>
<dbReference type="InterPro" id="IPR029044">
    <property type="entry name" value="Nucleotide-diphossugar_trans"/>
</dbReference>
<dbReference type="EMBL" id="CP005290">
    <property type="protein sequence ID" value="AGK60866.1"/>
    <property type="molecule type" value="Genomic_DNA"/>
</dbReference>
<keyword evidence="12" id="KW-0548">Nucleotidyltransferase</keyword>
<dbReference type="EC" id="2.7.8.34" evidence="5"/>
<keyword evidence="13" id="KW-1185">Reference proteome</keyword>
<evidence type="ECO:0000256" key="6">
    <source>
        <dbReference type="ARBA" id="ARBA00018322"/>
    </source>
</evidence>
<evidence type="ECO:0000256" key="4">
    <source>
        <dbReference type="ARBA" id="ARBA00012504"/>
    </source>
</evidence>
<feature type="transmembrane region" description="Helical" evidence="10">
    <location>
        <begin position="279"/>
        <end position="302"/>
    </location>
</feature>
<gene>
    <name evidence="12" type="ORF">Asulf_00859</name>
</gene>
<comment type="catalytic activity">
    <reaction evidence="1">
        <text>1D-myo-inositol 3-phosphate + CTP + H(+) = CDP-1L-myo-inositol + diphosphate</text>
        <dbReference type="Rhea" id="RHEA:30647"/>
        <dbReference type="ChEBI" id="CHEBI:15378"/>
        <dbReference type="ChEBI" id="CHEBI:33019"/>
        <dbReference type="ChEBI" id="CHEBI:37563"/>
        <dbReference type="ChEBI" id="CHEBI:58401"/>
        <dbReference type="ChEBI" id="CHEBI:62573"/>
        <dbReference type="EC" id="2.7.7.74"/>
    </reaction>
</comment>
<dbReference type="RefSeq" id="WP_015590464.1">
    <property type="nucleotide sequence ID" value="NC_021169.1"/>
</dbReference>
<evidence type="ECO:0000313" key="13">
    <source>
        <dbReference type="Proteomes" id="UP000013307"/>
    </source>
</evidence>
<sequence length="438" mass="49228">MSDASLKSHRHRKIYLPSEILKMNLMKAVILSAGFGSRIGGYPKPLLKVGGIEIIKRTITLLSPHVDEFIIVAGKYYEDIKQFLEKNCRIKYRLIRNEHPEYGNGYSLLLAKDHIDGKFVLVMGDHIYSKEFVDKAVKLEGLIGDAKPAFVDVNEATKVKISNGVVEDIGKKLSSFDCIDTGFFVLDRSILDGIEFRGEELTVSDIMKKAKPKVSILSGYFWIDVDTKDDLRRANWLIVRNSVKGSGDGLVSKYINRRISTRISAMLVNSATPNMMTAISFLTGIASSLLVLFSLPLAGIAYQLSSILDGCDGEIARASLKQSRFGGYIDSILDRYVDFLFLAMLTFCYGLSYPAIFAIFGSFMVSYTSEKYRADFGRSIFSDVRWMKYLIGKRDERIFLIMLLCILGMVNEIFWAIAIITNMRVILTVLFVALNSRS</sequence>
<dbReference type="PROSITE" id="PS00379">
    <property type="entry name" value="CDP_ALCOHOL_P_TRANSF"/>
    <property type="match status" value="1"/>
</dbReference>